<evidence type="ECO:0000313" key="2">
    <source>
        <dbReference type="EMBL" id="MCD7471615.1"/>
    </source>
</evidence>
<protein>
    <submittedName>
        <fullName evidence="2">Uncharacterized protein</fullName>
    </submittedName>
</protein>
<organism evidence="2 3">
    <name type="scientific">Datura stramonium</name>
    <name type="common">Jimsonweed</name>
    <name type="synonym">Common thornapple</name>
    <dbReference type="NCBI Taxonomy" id="4076"/>
    <lineage>
        <taxon>Eukaryota</taxon>
        <taxon>Viridiplantae</taxon>
        <taxon>Streptophyta</taxon>
        <taxon>Embryophyta</taxon>
        <taxon>Tracheophyta</taxon>
        <taxon>Spermatophyta</taxon>
        <taxon>Magnoliopsida</taxon>
        <taxon>eudicotyledons</taxon>
        <taxon>Gunneridae</taxon>
        <taxon>Pentapetalae</taxon>
        <taxon>asterids</taxon>
        <taxon>lamiids</taxon>
        <taxon>Solanales</taxon>
        <taxon>Solanaceae</taxon>
        <taxon>Solanoideae</taxon>
        <taxon>Datureae</taxon>
        <taxon>Datura</taxon>
    </lineage>
</organism>
<accession>A0ABS8TL67</accession>
<dbReference type="Proteomes" id="UP000823775">
    <property type="component" value="Unassembled WGS sequence"/>
</dbReference>
<feature type="region of interest" description="Disordered" evidence="1">
    <location>
        <begin position="1"/>
        <end position="33"/>
    </location>
</feature>
<feature type="non-terminal residue" evidence="2">
    <location>
        <position position="102"/>
    </location>
</feature>
<reference evidence="2 3" key="1">
    <citation type="journal article" date="2021" name="BMC Genomics">
        <title>Datura genome reveals duplications of psychoactive alkaloid biosynthetic genes and high mutation rate following tissue culture.</title>
        <authorList>
            <person name="Rajewski A."/>
            <person name="Carter-House D."/>
            <person name="Stajich J."/>
            <person name="Litt A."/>
        </authorList>
    </citation>
    <scope>NUCLEOTIDE SEQUENCE [LARGE SCALE GENOMIC DNA]</scope>
    <source>
        <strain evidence="2">AR-01</strain>
    </source>
</reference>
<keyword evidence="3" id="KW-1185">Reference proteome</keyword>
<feature type="compositionally biased region" description="Basic and acidic residues" evidence="1">
    <location>
        <begin position="1"/>
        <end position="13"/>
    </location>
</feature>
<dbReference type="EMBL" id="JACEIK010001702">
    <property type="protein sequence ID" value="MCD7471615.1"/>
    <property type="molecule type" value="Genomic_DNA"/>
</dbReference>
<name>A0ABS8TL67_DATST</name>
<evidence type="ECO:0000256" key="1">
    <source>
        <dbReference type="SAM" id="MobiDB-lite"/>
    </source>
</evidence>
<gene>
    <name evidence="2" type="ORF">HAX54_012191</name>
</gene>
<evidence type="ECO:0000313" key="3">
    <source>
        <dbReference type="Proteomes" id="UP000823775"/>
    </source>
</evidence>
<proteinExistence type="predicted"/>
<comment type="caution">
    <text evidence="2">The sequence shown here is derived from an EMBL/GenBank/DDBJ whole genome shotgun (WGS) entry which is preliminary data.</text>
</comment>
<sequence length="102" mass="11485">MASKADNGKEVEISNKGLKRFQKETKGLSSSAAKRTLPMRFRAKVVEPHGLKWFQAQKEAKYAPKNFISEGGLALEFLPSARRSMSWDWDMSLPSLRSVISL</sequence>